<evidence type="ECO:0000313" key="3">
    <source>
        <dbReference type="Proteomes" id="UP001597506"/>
    </source>
</evidence>
<gene>
    <name evidence="2" type="ORF">ACFSUL_02040</name>
</gene>
<name>A0ABW5RNG7_9BACI</name>
<comment type="caution">
    <text evidence="2">The sequence shown here is derived from an EMBL/GenBank/DDBJ whole genome shotgun (WGS) entry which is preliminary data.</text>
</comment>
<feature type="region of interest" description="Disordered" evidence="1">
    <location>
        <begin position="1"/>
        <end position="44"/>
    </location>
</feature>
<dbReference type="InterPro" id="IPR025414">
    <property type="entry name" value="YpzI-like"/>
</dbReference>
<accession>A0ABW5RNG7</accession>
<organism evidence="2 3">
    <name type="scientific">Bacillus seohaeanensis</name>
    <dbReference type="NCBI Taxonomy" id="284580"/>
    <lineage>
        <taxon>Bacteria</taxon>
        <taxon>Bacillati</taxon>
        <taxon>Bacillota</taxon>
        <taxon>Bacilli</taxon>
        <taxon>Bacillales</taxon>
        <taxon>Bacillaceae</taxon>
        <taxon>Bacillus</taxon>
    </lineage>
</organism>
<dbReference type="Pfam" id="PF14140">
    <property type="entry name" value="YpzI"/>
    <property type="match status" value="1"/>
</dbReference>
<keyword evidence="3" id="KW-1185">Reference proteome</keyword>
<dbReference type="Proteomes" id="UP001597506">
    <property type="component" value="Unassembled WGS sequence"/>
</dbReference>
<reference evidence="3" key="1">
    <citation type="journal article" date="2019" name="Int. J. Syst. Evol. Microbiol.">
        <title>The Global Catalogue of Microorganisms (GCM) 10K type strain sequencing project: providing services to taxonomists for standard genome sequencing and annotation.</title>
        <authorList>
            <consortium name="The Broad Institute Genomics Platform"/>
            <consortium name="The Broad Institute Genome Sequencing Center for Infectious Disease"/>
            <person name="Wu L."/>
            <person name="Ma J."/>
        </authorList>
    </citation>
    <scope>NUCLEOTIDE SEQUENCE [LARGE SCALE GENOMIC DNA]</scope>
    <source>
        <strain evidence="3">KCTC 3913</strain>
    </source>
</reference>
<feature type="compositionally biased region" description="Basic and acidic residues" evidence="1">
    <location>
        <begin position="14"/>
        <end position="23"/>
    </location>
</feature>
<feature type="compositionally biased region" description="Basic and acidic residues" evidence="1">
    <location>
        <begin position="34"/>
        <end position="44"/>
    </location>
</feature>
<evidence type="ECO:0000256" key="1">
    <source>
        <dbReference type="SAM" id="MobiDB-lite"/>
    </source>
</evidence>
<protein>
    <submittedName>
        <fullName evidence="2">YpzI family protein</fullName>
    </submittedName>
</protein>
<dbReference type="EMBL" id="JBHUMF010000004">
    <property type="protein sequence ID" value="MFD2679524.1"/>
    <property type="molecule type" value="Genomic_DNA"/>
</dbReference>
<sequence length="44" mass="5270">MGKDRQERKLRKSNRVEADRDQALHYGGATRMQSPEEARKEQRR</sequence>
<proteinExistence type="predicted"/>
<dbReference type="RefSeq" id="WP_071411474.1">
    <property type="nucleotide sequence ID" value="NZ_JBHUMF010000004.1"/>
</dbReference>
<evidence type="ECO:0000313" key="2">
    <source>
        <dbReference type="EMBL" id="MFD2679524.1"/>
    </source>
</evidence>